<evidence type="ECO:0000313" key="2">
    <source>
        <dbReference type="Proteomes" id="UP000494363"/>
    </source>
</evidence>
<dbReference type="Proteomes" id="UP000494363">
    <property type="component" value="Unassembled WGS sequence"/>
</dbReference>
<name>A0A6J5DYZ5_9BURK</name>
<sequence>MCYGKPEEMLADFLQANPLVPNDLGHTALDDFDHFCAYSGCNPTEVGPDAYAWAKLAYVSARASKT</sequence>
<gene>
    <name evidence="1" type="ORF">LMG29542_03404</name>
</gene>
<protein>
    <submittedName>
        <fullName evidence="1">Uncharacterized protein</fullName>
    </submittedName>
</protein>
<reference evidence="1 2" key="1">
    <citation type="submission" date="2020-04" db="EMBL/GenBank/DDBJ databases">
        <authorList>
            <person name="De Canck E."/>
        </authorList>
    </citation>
    <scope>NUCLEOTIDE SEQUENCE [LARGE SCALE GENOMIC DNA]</scope>
    <source>
        <strain evidence="1 2">LMG 29542</strain>
    </source>
</reference>
<organism evidence="1 2">
    <name type="scientific">Paraburkholderia humisilvae</name>
    <dbReference type="NCBI Taxonomy" id="627669"/>
    <lineage>
        <taxon>Bacteria</taxon>
        <taxon>Pseudomonadati</taxon>
        <taxon>Pseudomonadota</taxon>
        <taxon>Betaproteobacteria</taxon>
        <taxon>Burkholderiales</taxon>
        <taxon>Burkholderiaceae</taxon>
        <taxon>Paraburkholderia</taxon>
    </lineage>
</organism>
<dbReference type="RefSeq" id="WP_175227626.1">
    <property type="nucleotide sequence ID" value="NZ_CADIKH010000014.1"/>
</dbReference>
<accession>A0A6J5DYZ5</accession>
<dbReference type="AlphaFoldDB" id="A0A6J5DYZ5"/>
<keyword evidence="2" id="KW-1185">Reference proteome</keyword>
<evidence type="ECO:0000313" key="1">
    <source>
        <dbReference type="EMBL" id="CAB3758684.1"/>
    </source>
</evidence>
<proteinExistence type="predicted"/>
<dbReference type="EMBL" id="CADIKH010000014">
    <property type="protein sequence ID" value="CAB3758684.1"/>
    <property type="molecule type" value="Genomic_DNA"/>
</dbReference>